<evidence type="ECO:0000313" key="1">
    <source>
        <dbReference type="EMBL" id="CAE0590121.1"/>
    </source>
</evidence>
<reference evidence="1" key="1">
    <citation type="submission" date="2021-01" db="EMBL/GenBank/DDBJ databases">
        <authorList>
            <person name="Corre E."/>
            <person name="Pelletier E."/>
            <person name="Niang G."/>
            <person name="Scheremetjew M."/>
            <person name="Finn R."/>
            <person name="Kale V."/>
            <person name="Holt S."/>
            <person name="Cochrane G."/>
            <person name="Meng A."/>
            <person name="Brown T."/>
            <person name="Cohen L."/>
        </authorList>
    </citation>
    <scope>NUCLEOTIDE SEQUENCE</scope>
    <source>
        <strain evidence="1">379</strain>
    </source>
</reference>
<proteinExistence type="predicted"/>
<gene>
    <name evidence="1" type="ORF">EHUX00137_LOCUS41875</name>
</gene>
<accession>A0A7S3X1S4</accession>
<dbReference type="EMBL" id="HBIR01053727">
    <property type="protein sequence ID" value="CAE0590121.1"/>
    <property type="molecule type" value="Transcribed_RNA"/>
</dbReference>
<organism evidence="1">
    <name type="scientific">Emiliania huxleyi</name>
    <name type="common">Coccolithophore</name>
    <name type="synonym">Pontosphaera huxleyi</name>
    <dbReference type="NCBI Taxonomy" id="2903"/>
    <lineage>
        <taxon>Eukaryota</taxon>
        <taxon>Haptista</taxon>
        <taxon>Haptophyta</taxon>
        <taxon>Prymnesiophyceae</taxon>
        <taxon>Isochrysidales</taxon>
        <taxon>Noelaerhabdaceae</taxon>
        <taxon>Emiliania</taxon>
    </lineage>
</organism>
<protein>
    <submittedName>
        <fullName evidence="1">Uncharacterized protein</fullName>
    </submittedName>
</protein>
<dbReference type="AlphaFoldDB" id="A0A7S3X1S4"/>
<name>A0A7S3X1S4_EMIHU</name>
<sequence length="141" mass="15301">MELARASLAQPSPMTGLKTLLLLLVGLLEISKALVVTPLVLGRRAAVAAGDMLQTERHTQHCVCMACRSNLKKEKRLRNRVNAFRYKKGGFGKKRFSNNRFEDRAVAAAKATEDAEFLSLIFTQSALAAEAEQAAAAEVAA</sequence>